<dbReference type="GO" id="GO:0006508">
    <property type="term" value="P:proteolysis"/>
    <property type="evidence" value="ECO:0007669"/>
    <property type="project" value="UniProtKB-KW"/>
</dbReference>
<evidence type="ECO:0000256" key="2">
    <source>
        <dbReference type="ARBA" id="ARBA00022670"/>
    </source>
</evidence>
<dbReference type="AlphaFoldDB" id="A0A437Q844"/>
<dbReference type="PROSITE" id="PS50106">
    <property type="entry name" value="PDZ"/>
    <property type="match status" value="1"/>
</dbReference>
<keyword evidence="8" id="KW-1185">Reference proteome</keyword>
<dbReference type="PANTHER" id="PTHR43343:SF3">
    <property type="entry name" value="PROTEASE DO-LIKE 8, CHLOROPLASTIC"/>
    <property type="match status" value="1"/>
</dbReference>
<dbReference type="SUPFAM" id="SSF50156">
    <property type="entry name" value="PDZ domain-like"/>
    <property type="match status" value="1"/>
</dbReference>
<dbReference type="Pfam" id="PF13180">
    <property type="entry name" value="PDZ_2"/>
    <property type="match status" value="1"/>
</dbReference>
<dbReference type="SMART" id="SM00228">
    <property type="entry name" value="PDZ"/>
    <property type="match status" value="1"/>
</dbReference>
<evidence type="ECO:0000256" key="5">
    <source>
        <dbReference type="SAM" id="Phobius"/>
    </source>
</evidence>
<dbReference type="Gene3D" id="2.30.42.10">
    <property type="match status" value="1"/>
</dbReference>
<name>A0A437Q844_9GAMM</name>
<evidence type="ECO:0000259" key="6">
    <source>
        <dbReference type="PROSITE" id="PS50106"/>
    </source>
</evidence>
<dbReference type="Pfam" id="PF13365">
    <property type="entry name" value="Trypsin_2"/>
    <property type="match status" value="1"/>
</dbReference>
<dbReference type="InterPro" id="IPR001478">
    <property type="entry name" value="PDZ"/>
</dbReference>
<keyword evidence="4" id="KW-0720">Serine protease</keyword>
<dbReference type="InterPro" id="IPR036034">
    <property type="entry name" value="PDZ_sf"/>
</dbReference>
<proteinExistence type="inferred from homology"/>
<evidence type="ECO:0000256" key="4">
    <source>
        <dbReference type="ARBA" id="ARBA00022825"/>
    </source>
</evidence>
<dbReference type="SUPFAM" id="SSF50494">
    <property type="entry name" value="Trypsin-like serine proteases"/>
    <property type="match status" value="1"/>
</dbReference>
<keyword evidence="5" id="KW-0812">Transmembrane</keyword>
<dbReference type="InterPro" id="IPR009003">
    <property type="entry name" value="Peptidase_S1_PA"/>
</dbReference>
<dbReference type="EMBL" id="SACQ01000004">
    <property type="protein sequence ID" value="RVU30658.1"/>
    <property type="molecule type" value="Genomic_DNA"/>
</dbReference>
<evidence type="ECO:0000256" key="3">
    <source>
        <dbReference type="ARBA" id="ARBA00022801"/>
    </source>
</evidence>
<keyword evidence="3" id="KW-0378">Hydrolase</keyword>
<keyword evidence="5" id="KW-1133">Transmembrane helix</keyword>
<feature type="transmembrane region" description="Helical" evidence="5">
    <location>
        <begin position="7"/>
        <end position="26"/>
    </location>
</feature>
<dbReference type="FunFam" id="2.40.10.10:FF:000001">
    <property type="entry name" value="Periplasmic serine protease DegS"/>
    <property type="match status" value="1"/>
</dbReference>
<accession>A0A437Q844</accession>
<gene>
    <name evidence="7" type="ORF">EOE65_10100</name>
</gene>
<reference evidence="7 8" key="1">
    <citation type="submission" date="2019-01" db="EMBL/GenBank/DDBJ databases">
        <authorList>
            <person name="Chen W.-M."/>
        </authorList>
    </citation>
    <scope>NUCLEOTIDE SEQUENCE [LARGE SCALE GENOMIC DNA]</scope>
    <source>
        <strain evidence="7 8">HPM-16</strain>
    </source>
</reference>
<keyword evidence="2 7" id="KW-0645">Protease</keyword>
<organism evidence="7 8">
    <name type="scientific">Neptunomonas marina</name>
    <dbReference type="NCBI Taxonomy" id="1815562"/>
    <lineage>
        <taxon>Bacteria</taxon>
        <taxon>Pseudomonadati</taxon>
        <taxon>Pseudomonadota</taxon>
        <taxon>Gammaproteobacteria</taxon>
        <taxon>Oceanospirillales</taxon>
        <taxon>Oceanospirillaceae</taxon>
        <taxon>Neptunomonas</taxon>
    </lineage>
</organism>
<dbReference type="InterPro" id="IPR001940">
    <property type="entry name" value="Peptidase_S1C"/>
</dbReference>
<feature type="domain" description="PDZ" evidence="6">
    <location>
        <begin position="273"/>
        <end position="339"/>
    </location>
</feature>
<dbReference type="Proteomes" id="UP000282818">
    <property type="component" value="Unassembled WGS sequence"/>
</dbReference>
<evidence type="ECO:0000256" key="1">
    <source>
        <dbReference type="ARBA" id="ARBA00010541"/>
    </source>
</evidence>
<evidence type="ECO:0000313" key="8">
    <source>
        <dbReference type="Proteomes" id="UP000282818"/>
    </source>
</evidence>
<dbReference type="PANTHER" id="PTHR43343">
    <property type="entry name" value="PEPTIDASE S12"/>
    <property type="match status" value="1"/>
</dbReference>
<dbReference type="GO" id="GO:0004252">
    <property type="term" value="F:serine-type endopeptidase activity"/>
    <property type="evidence" value="ECO:0007669"/>
    <property type="project" value="InterPro"/>
</dbReference>
<keyword evidence="5" id="KW-0472">Membrane</keyword>
<comment type="similarity">
    <text evidence="1">Belongs to the peptidase S1C family.</text>
</comment>
<evidence type="ECO:0000313" key="7">
    <source>
        <dbReference type="EMBL" id="RVU30658.1"/>
    </source>
</evidence>
<dbReference type="InterPro" id="IPR051201">
    <property type="entry name" value="Chloro_Bact_Ser_Proteases"/>
</dbReference>
<dbReference type="CDD" id="cd10839">
    <property type="entry name" value="cpPDZ1_DegP-like"/>
    <property type="match status" value="1"/>
</dbReference>
<dbReference type="Gene3D" id="2.40.10.120">
    <property type="match status" value="1"/>
</dbReference>
<sequence>MMRNMNFLGWPIVTGVLIAVIILQFFPNMFAPPVTTVEIRETTADTPHLGNGPTSYADAVETASPAVVNIYTQHVVKLTQHPMVDDPTFKRFFDLGDMPQRERIQSSLGSGVILNQQGYIITNNHVIAGADRIVVALKDGREAPAKIVGTDPETDLAILKTELKQLPSITLSSSDSLRVGDVVLAIGNPFGVGQTVTMGIVSATGRNGLGLNTYEDFLQTDAAINPGNSGGALVDAIGNLVGINTAIFSKSGGSQGIGFAIPSSLAKKVMTDLIEHGRVIRGWLGIEIQELTPRLAESFGLEDVNGLIIAGIYKDGPSHQAGLQPGDIMLTIDGKPVEGRKSMIEIADVKPGTKLPIEFIRNGKRYNTNIIVGERPLTRPG</sequence>
<protein>
    <submittedName>
        <fullName evidence="7">Trypsin-like serine protease</fullName>
    </submittedName>
</protein>
<comment type="caution">
    <text evidence="7">The sequence shown here is derived from an EMBL/GenBank/DDBJ whole genome shotgun (WGS) entry which is preliminary data.</text>
</comment>
<dbReference type="PRINTS" id="PR00834">
    <property type="entry name" value="PROTEASES2C"/>
</dbReference>